<sequence>MLNRAPLRGLLKHRLHIRGVCNPSAALLQDFRSSRERRLLPETLKGKVNNLQILLNEDVAKAVNNNIVSLHLPNNLRRVAKNQFLKLQENEVYELPKTSLEVDAHIAGFFLRDYAAAFQVLTELKSRLGKSNFNPQRVLDVSLGPATGMIALNDVMGAEFRPEEKDAVITSGSEMTKRAKIMLSRQFNEIPIPPAEAEIPDTQDKTIDSGGPEVNEDYELVGEVMTKKIKTVTKLKNTVPVNKKYDLIILHHQLLRNRKKFPKQVDENIETYLKHLAPNGHIVVIERGTPLGFETIARARQLMIRPERHPMEHGKISRPWLRGAKMNITEGPGDFYLSIVAPCPHHRQCPLQTGNPNFYNLPQGKKLKFCSFQKSIRRPKFSIELKKGKWLAMPWEDDNDVRKHRELRGKGRPHGKNEETVSFSYLIAKRSPTDPETLQQIEKTRESSTTKYETGSLGDNTQDTWPRILTPPSKQKGHVVFDLCAPSGQLEKWIVPKSFSKEAYHDARKATKGDLWALDAKTKIQSLGRINLEKFEKLEKERVRAIKKEDKERGNKMGDKLKKLDQSEAQTNIEEMIDESAEAYGYFWKQDQ</sequence>
<dbReference type="EMBL" id="HE978319">
    <property type="protein sequence ID" value="CCK70991.1"/>
    <property type="molecule type" value="Genomic_DNA"/>
</dbReference>
<proteinExistence type="predicted"/>
<evidence type="ECO:0000256" key="6">
    <source>
        <dbReference type="ARBA" id="ARBA00023128"/>
    </source>
</evidence>
<dbReference type="AlphaFoldDB" id="J7S8N5"/>
<gene>
    <name evidence="9" type="primary">KNAG0F03290</name>
    <name evidence="9" type="ordered locus">KNAG_0F03290</name>
</gene>
<dbReference type="Proteomes" id="UP000006310">
    <property type="component" value="Chromosome 6"/>
</dbReference>
<evidence type="ECO:0000256" key="3">
    <source>
        <dbReference type="ARBA" id="ARBA00022946"/>
    </source>
</evidence>
<keyword evidence="4" id="KW-0408">Iron</keyword>
<dbReference type="OrthoDB" id="421327at2759"/>
<reference evidence="10" key="2">
    <citation type="submission" date="2012-08" db="EMBL/GenBank/DDBJ databases">
        <title>Genome sequence of Kazachstania naganishii.</title>
        <authorList>
            <person name="Gordon J.L."/>
            <person name="Armisen D."/>
            <person name="Proux-Wera E."/>
            <person name="OhEigeartaigh S.S."/>
            <person name="Byrne K.P."/>
            <person name="Wolfe K.H."/>
        </authorList>
    </citation>
    <scope>NUCLEOTIDE SEQUENCE [LARGE SCALE GENOMIC DNA]</scope>
    <source>
        <strain evidence="10">ATCC MYA-139 / BCRC 22969 / CBS 8797 / CCRC 22969 / KCTC 17520 / NBRC 10181 / NCYC 3082</strain>
    </source>
</reference>
<evidence type="ECO:0000256" key="1">
    <source>
        <dbReference type="ARBA" id="ARBA00004173"/>
    </source>
</evidence>
<dbReference type="SUPFAM" id="SSF53335">
    <property type="entry name" value="S-adenosyl-L-methionine-dependent methyltransferases"/>
    <property type="match status" value="1"/>
</dbReference>
<protein>
    <submittedName>
        <fullName evidence="9">Uncharacterized protein</fullName>
    </submittedName>
</protein>
<accession>J7S8N5</accession>
<dbReference type="GO" id="GO:0180026">
    <property type="term" value="P:mitochondrial small ribosomal subunit assembly"/>
    <property type="evidence" value="ECO:0007669"/>
    <property type="project" value="EnsemblFungi"/>
</dbReference>
<dbReference type="PANTHER" id="PTHR13184:SF5">
    <property type="entry name" value="METHYLTRANSFERASE-LIKE PROTEIN 17, MITOCHONDRIAL"/>
    <property type="match status" value="1"/>
</dbReference>
<feature type="compositionally biased region" description="Polar residues" evidence="8">
    <location>
        <begin position="449"/>
        <end position="464"/>
    </location>
</feature>
<dbReference type="InterPro" id="IPR029063">
    <property type="entry name" value="SAM-dependent_MTases_sf"/>
</dbReference>
<dbReference type="GO" id="GO:0006412">
    <property type="term" value="P:translation"/>
    <property type="evidence" value="ECO:0007669"/>
    <property type="project" value="InterPro"/>
</dbReference>
<dbReference type="InterPro" id="IPR016522">
    <property type="entry name" value="RSM22_mit_bud"/>
</dbReference>
<dbReference type="GO" id="GO:0003735">
    <property type="term" value="F:structural constituent of ribosome"/>
    <property type="evidence" value="ECO:0007669"/>
    <property type="project" value="EnsemblFungi"/>
</dbReference>
<dbReference type="PANTHER" id="PTHR13184">
    <property type="entry name" value="37S RIBOSOMAL PROTEIN S22"/>
    <property type="match status" value="1"/>
</dbReference>
<name>J7S8N5_HUIN7</name>
<evidence type="ECO:0000256" key="8">
    <source>
        <dbReference type="SAM" id="MobiDB-lite"/>
    </source>
</evidence>
<evidence type="ECO:0000313" key="9">
    <source>
        <dbReference type="EMBL" id="CCK70991.1"/>
    </source>
</evidence>
<dbReference type="InterPro" id="IPR015324">
    <property type="entry name" value="Ribosomal_Rsm22-like"/>
</dbReference>
<comment type="function">
    <text evidence="7">Mitochondrial ribosome (mitoribosome) assembly factor. Binds at the interface of the head and body domains of the mitochondrial small ribosomal subunit (mt-SSU), occluding the mRNA channel and preventing compaction of the head domain towards the body. Probable inactive methyltransferase: retains the characteristic folding and ability to bind S-adenosyl-L-methionine, but it probably lost its methyltransferase activity.</text>
</comment>
<evidence type="ECO:0000256" key="4">
    <source>
        <dbReference type="ARBA" id="ARBA00023004"/>
    </source>
</evidence>
<dbReference type="RefSeq" id="XP_022465237.1">
    <property type="nucleotide sequence ID" value="XM_022608775.1"/>
</dbReference>
<dbReference type="GO" id="GO:0005763">
    <property type="term" value="C:mitochondrial small ribosomal subunit"/>
    <property type="evidence" value="ECO:0007669"/>
    <property type="project" value="EnsemblFungi"/>
</dbReference>
<dbReference type="GO" id="GO:0046872">
    <property type="term" value="F:metal ion binding"/>
    <property type="evidence" value="ECO:0007669"/>
    <property type="project" value="UniProtKB-KW"/>
</dbReference>
<dbReference type="eggNOG" id="KOG2539">
    <property type="taxonomic scope" value="Eukaryota"/>
</dbReference>
<comment type="subcellular location">
    <subcellularLocation>
        <location evidence="1">Mitochondrion</location>
    </subcellularLocation>
</comment>
<feature type="region of interest" description="Disordered" evidence="8">
    <location>
        <begin position="434"/>
        <end position="465"/>
    </location>
</feature>
<dbReference type="GO" id="GO:0008168">
    <property type="term" value="F:methyltransferase activity"/>
    <property type="evidence" value="ECO:0007669"/>
    <property type="project" value="InterPro"/>
</dbReference>
<keyword evidence="6" id="KW-0496">Mitochondrion</keyword>
<dbReference type="GeneID" id="34526706"/>
<dbReference type="STRING" id="1071383.J7S8N5"/>
<evidence type="ECO:0000256" key="5">
    <source>
        <dbReference type="ARBA" id="ARBA00023014"/>
    </source>
</evidence>
<dbReference type="OMA" id="HRKCPLQ"/>
<evidence type="ECO:0000256" key="2">
    <source>
        <dbReference type="ARBA" id="ARBA00022723"/>
    </source>
</evidence>
<evidence type="ECO:0000313" key="10">
    <source>
        <dbReference type="Proteomes" id="UP000006310"/>
    </source>
</evidence>
<keyword evidence="2" id="KW-0479">Metal-binding</keyword>
<organism evidence="9 10">
    <name type="scientific">Huiozyma naganishii (strain ATCC MYA-139 / BCRC 22969 / CBS 8797 / KCTC 17520 / NBRC 10181 / NCYC 3082 / Yp74L-3)</name>
    <name type="common">Yeast</name>
    <name type="synonym">Kazachstania naganishii</name>
    <dbReference type="NCBI Taxonomy" id="1071383"/>
    <lineage>
        <taxon>Eukaryota</taxon>
        <taxon>Fungi</taxon>
        <taxon>Dikarya</taxon>
        <taxon>Ascomycota</taxon>
        <taxon>Saccharomycotina</taxon>
        <taxon>Saccharomycetes</taxon>
        <taxon>Saccharomycetales</taxon>
        <taxon>Saccharomycetaceae</taxon>
        <taxon>Huiozyma</taxon>
    </lineage>
</organism>
<dbReference type="InterPro" id="IPR052571">
    <property type="entry name" value="Mt_RNA_Methyltransferase"/>
</dbReference>
<dbReference type="PIRSF" id="PIRSF007797">
    <property type="entry name" value="RSM22"/>
    <property type="match status" value="1"/>
</dbReference>
<dbReference type="HOGENOM" id="CLU_024759_0_0_1"/>
<dbReference type="KEGG" id="kng:KNAG_0F03290"/>
<dbReference type="GO" id="GO:0051539">
    <property type="term" value="F:4 iron, 4 sulfur cluster binding"/>
    <property type="evidence" value="ECO:0007669"/>
    <property type="project" value="EnsemblFungi"/>
</dbReference>
<keyword evidence="10" id="KW-1185">Reference proteome</keyword>
<reference evidence="9 10" key="1">
    <citation type="journal article" date="2011" name="Proc. Natl. Acad. Sci. U.S.A.">
        <title>Evolutionary erosion of yeast sex chromosomes by mating-type switching accidents.</title>
        <authorList>
            <person name="Gordon J.L."/>
            <person name="Armisen D."/>
            <person name="Proux-Wera E."/>
            <person name="Oheigeartaigh S.S."/>
            <person name="Byrne K.P."/>
            <person name="Wolfe K.H."/>
        </authorList>
    </citation>
    <scope>NUCLEOTIDE SEQUENCE [LARGE SCALE GENOMIC DNA]</scope>
    <source>
        <strain evidence="10">ATCC MYA-139 / BCRC 22969 / CBS 8797 / CCRC 22969 / KCTC 17520 / NBRC 10181 / NCYC 3082</strain>
    </source>
</reference>
<evidence type="ECO:0000256" key="7">
    <source>
        <dbReference type="ARBA" id="ARBA00045681"/>
    </source>
</evidence>
<keyword evidence="5" id="KW-0411">Iron-sulfur</keyword>
<keyword evidence="3" id="KW-0809">Transit peptide</keyword>
<dbReference type="Pfam" id="PF09243">
    <property type="entry name" value="Rsm22"/>
    <property type="match status" value="1"/>
</dbReference>